<dbReference type="Gene3D" id="2.60.40.1940">
    <property type="match status" value="1"/>
</dbReference>
<gene>
    <name evidence="4" type="ORF">GDO81_030102</name>
</gene>
<comment type="caution">
    <text evidence="4">The sequence shown here is derived from an EMBL/GenBank/DDBJ whole genome shotgun (WGS) entry which is preliminary data.</text>
</comment>
<dbReference type="AlphaFoldDB" id="A0AAV6ZEJ4"/>
<dbReference type="InterPro" id="IPR050473">
    <property type="entry name" value="A2M/Complement_sys"/>
</dbReference>
<evidence type="ECO:0000313" key="5">
    <source>
        <dbReference type="Proteomes" id="UP000824782"/>
    </source>
</evidence>
<protein>
    <submittedName>
        <fullName evidence="4">Uncharacterized protein</fullName>
    </submittedName>
</protein>
<dbReference type="InterPro" id="IPR002890">
    <property type="entry name" value="MG2"/>
</dbReference>
<feature type="chain" id="PRO_5043922046" evidence="1">
    <location>
        <begin position="23"/>
        <end position="284"/>
    </location>
</feature>
<evidence type="ECO:0000256" key="1">
    <source>
        <dbReference type="SAM" id="SignalP"/>
    </source>
</evidence>
<dbReference type="Gene3D" id="2.60.40.1930">
    <property type="match status" value="1"/>
</dbReference>
<keyword evidence="1" id="KW-0732">Signal</keyword>
<evidence type="ECO:0000259" key="2">
    <source>
        <dbReference type="Pfam" id="PF01835"/>
    </source>
</evidence>
<evidence type="ECO:0000313" key="4">
    <source>
        <dbReference type="EMBL" id="KAG8546655.1"/>
    </source>
</evidence>
<dbReference type="PANTHER" id="PTHR11412">
    <property type="entry name" value="MACROGLOBULIN / COMPLEMENT"/>
    <property type="match status" value="1"/>
</dbReference>
<sequence>MEDSIVMRRLMLIVLALGLASGQDSKMKYLLTTPAVMPYPSNQTVCVYVMLPDSNTKIVTSLTAKSGTSSFNTEIGDGDGQLYCNTFEIPPPMNGEEEVATVTVDITSDVQKQSMSKDVIIRPIRTEIFVQTDRAIYQPGDKVFIRAVDFNEHLIANNEKFTEVTIQDDQGNILKQWQNPEPKSGILDLSFNISPNIRVGDLKITVTKNNLVADTTIAVDKFVLPKFEVEIEAPAETTIHQTTFPISICCKYTYGKPVRGQLIGKICRYAIFSSDHICKAIDGK</sequence>
<organism evidence="4 5">
    <name type="scientific">Engystomops pustulosus</name>
    <name type="common">Tungara frog</name>
    <name type="synonym">Physalaemus pustulosus</name>
    <dbReference type="NCBI Taxonomy" id="76066"/>
    <lineage>
        <taxon>Eukaryota</taxon>
        <taxon>Metazoa</taxon>
        <taxon>Chordata</taxon>
        <taxon>Craniata</taxon>
        <taxon>Vertebrata</taxon>
        <taxon>Euteleostomi</taxon>
        <taxon>Amphibia</taxon>
        <taxon>Batrachia</taxon>
        <taxon>Anura</taxon>
        <taxon>Neobatrachia</taxon>
        <taxon>Hyloidea</taxon>
        <taxon>Leptodactylidae</taxon>
        <taxon>Leiuperinae</taxon>
        <taxon>Engystomops</taxon>
    </lineage>
</organism>
<feature type="domain" description="Macroglobulin" evidence="2">
    <location>
        <begin position="128"/>
        <end position="216"/>
    </location>
</feature>
<name>A0AAV6ZEJ4_ENGPU</name>
<dbReference type="GO" id="GO:0004866">
    <property type="term" value="F:endopeptidase inhibitor activity"/>
    <property type="evidence" value="ECO:0007669"/>
    <property type="project" value="InterPro"/>
</dbReference>
<proteinExistence type="predicted"/>
<feature type="signal peptide" evidence="1">
    <location>
        <begin position="1"/>
        <end position="22"/>
    </location>
</feature>
<keyword evidence="5" id="KW-1185">Reference proteome</keyword>
<dbReference type="Proteomes" id="UP000824782">
    <property type="component" value="Unassembled WGS sequence"/>
</dbReference>
<dbReference type="PANTHER" id="PTHR11412:SF182">
    <property type="entry name" value="ALPHA-2-MACROGLOBULIN-LIKE PROTEIN 1"/>
    <property type="match status" value="1"/>
</dbReference>
<accession>A0AAV6ZEJ4</accession>
<dbReference type="Pfam" id="PF17791">
    <property type="entry name" value="MG3"/>
    <property type="match status" value="1"/>
</dbReference>
<dbReference type="Pfam" id="PF01835">
    <property type="entry name" value="MG2"/>
    <property type="match status" value="1"/>
</dbReference>
<feature type="domain" description="Macroglobulin" evidence="3">
    <location>
        <begin position="221"/>
        <end position="276"/>
    </location>
</feature>
<feature type="non-terminal residue" evidence="4">
    <location>
        <position position="284"/>
    </location>
</feature>
<dbReference type="EMBL" id="WNYA01000988">
    <property type="protein sequence ID" value="KAG8546655.1"/>
    <property type="molecule type" value="Genomic_DNA"/>
</dbReference>
<evidence type="ECO:0000259" key="3">
    <source>
        <dbReference type="Pfam" id="PF17791"/>
    </source>
</evidence>
<dbReference type="InterPro" id="IPR041555">
    <property type="entry name" value="MG3"/>
</dbReference>
<reference evidence="4" key="1">
    <citation type="thesis" date="2020" institute="ProQuest LLC" country="789 East Eisenhower Parkway, Ann Arbor, MI, USA">
        <title>Comparative Genomics and Chromosome Evolution.</title>
        <authorList>
            <person name="Mudd A.B."/>
        </authorList>
    </citation>
    <scope>NUCLEOTIDE SEQUENCE</scope>
    <source>
        <strain evidence="4">237g6f4</strain>
        <tissue evidence="4">Blood</tissue>
    </source>
</reference>